<dbReference type="RefSeq" id="WP_148620714.1">
    <property type="nucleotide sequence ID" value="NZ_CP043043.1"/>
</dbReference>
<evidence type="ECO:0000256" key="3">
    <source>
        <dbReference type="ARBA" id="ARBA00022617"/>
    </source>
</evidence>
<feature type="binding site" description="covalent" evidence="9">
    <location>
        <position position="197"/>
    </location>
    <ligand>
        <name>heme c</name>
        <dbReference type="ChEBI" id="CHEBI:61717"/>
        <label>2</label>
    </ligand>
</feature>
<proteinExistence type="predicted"/>
<organism evidence="14 15">
    <name type="scientific">Gluconobacter thailandicus</name>
    <dbReference type="NCBI Taxonomy" id="257438"/>
    <lineage>
        <taxon>Bacteria</taxon>
        <taxon>Pseudomonadati</taxon>
        <taxon>Pseudomonadota</taxon>
        <taxon>Alphaproteobacteria</taxon>
        <taxon>Acetobacterales</taxon>
        <taxon>Acetobacteraceae</taxon>
        <taxon>Gluconobacter</taxon>
    </lineage>
</organism>
<evidence type="ECO:0000313" key="15">
    <source>
        <dbReference type="Proteomes" id="UP000323560"/>
    </source>
</evidence>
<keyword evidence="11" id="KW-0812">Transmembrane</keyword>
<keyword evidence="4 10" id="KW-0479">Metal-binding</keyword>
<keyword evidence="7 10" id="KW-0408">Iron</keyword>
<feature type="binding site" description="covalent" evidence="9">
    <location>
        <position position="50"/>
    </location>
    <ligand>
        <name>heme c</name>
        <dbReference type="ChEBI" id="CHEBI:61717"/>
        <label>1</label>
    </ligand>
</feature>
<feature type="binding site" description="covalent" evidence="9">
    <location>
        <position position="340"/>
    </location>
    <ligand>
        <name>heme c</name>
        <dbReference type="ChEBI" id="CHEBI:61717"/>
        <label>3</label>
    </ligand>
</feature>
<dbReference type="PIRSF" id="PIRSF000018">
    <property type="entry name" value="Mb_ADH_cyt_c"/>
    <property type="match status" value="1"/>
</dbReference>
<evidence type="ECO:0000256" key="10">
    <source>
        <dbReference type="PIRSR" id="PIRSR000018-51"/>
    </source>
</evidence>
<dbReference type="InterPro" id="IPR051459">
    <property type="entry name" value="Cytochrome_c-type_DH"/>
</dbReference>
<evidence type="ECO:0000259" key="13">
    <source>
        <dbReference type="PROSITE" id="PS51007"/>
    </source>
</evidence>
<protein>
    <submittedName>
        <fullName evidence="14">Cytochrome c</fullName>
    </submittedName>
</protein>
<keyword evidence="2" id="KW-1003">Cell membrane</keyword>
<feature type="binding site" description="axial binding residue" evidence="10">
    <location>
        <position position="201"/>
    </location>
    <ligand>
        <name>heme c</name>
        <dbReference type="ChEBI" id="CHEBI:61717"/>
        <label>2</label>
    </ligand>
    <ligandPart>
        <name>Fe</name>
        <dbReference type="ChEBI" id="CHEBI:18248"/>
    </ligandPart>
</feature>
<evidence type="ECO:0000256" key="1">
    <source>
        <dbReference type="ARBA" id="ARBA00004236"/>
    </source>
</evidence>
<feature type="binding site" description="axial binding residue" evidence="10">
    <location>
        <position position="54"/>
    </location>
    <ligand>
        <name>heme c</name>
        <dbReference type="ChEBI" id="CHEBI:61717"/>
        <label>1</label>
    </ligand>
    <ligandPart>
        <name>Fe</name>
        <dbReference type="ChEBI" id="CHEBI:18248"/>
    </ligandPart>
</feature>
<dbReference type="PANTHER" id="PTHR35008">
    <property type="entry name" value="BLL4482 PROTEIN-RELATED"/>
    <property type="match status" value="1"/>
</dbReference>
<keyword evidence="8 11" id="KW-0472">Membrane</keyword>
<evidence type="ECO:0000256" key="6">
    <source>
        <dbReference type="ARBA" id="ARBA00022737"/>
    </source>
</evidence>
<name>A0AAP9EU77_GLUTH</name>
<evidence type="ECO:0000256" key="8">
    <source>
        <dbReference type="ARBA" id="ARBA00023136"/>
    </source>
</evidence>
<feature type="domain" description="Cytochrome c" evidence="13">
    <location>
        <begin position="182"/>
        <end position="292"/>
    </location>
</feature>
<dbReference type="Proteomes" id="UP000323560">
    <property type="component" value="Chromosome"/>
</dbReference>
<feature type="binding site" description="axial binding residue" evidence="10">
    <location>
        <position position="344"/>
    </location>
    <ligand>
        <name>heme c</name>
        <dbReference type="ChEBI" id="CHEBI:61717"/>
        <label>3</label>
    </ligand>
    <ligandPart>
        <name>Fe</name>
        <dbReference type="ChEBI" id="CHEBI:18248"/>
    </ligandPart>
</feature>
<dbReference type="Gene3D" id="1.10.760.10">
    <property type="entry name" value="Cytochrome c-like domain"/>
    <property type="match status" value="3"/>
</dbReference>
<dbReference type="PROSITE" id="PS51007">
    <property type="entry name" value="CYTC"/>
    <property type="match status" value="3"/>
</dbReference>
<comment type="cofactor">
    <cofactor evidence="9">
        <name>heme c</name>
        <dbReference type="ChEBI" id="CHEBI:61717"/>
    </cofactor>
    <text evidence="9">Binds 3 heme c groups covalently per subunit.</text>
</comment>
<dbReference type="GO" id="GO:0009055">
    <property type="term" value="F:electron transfer activity"/>
    <property type="evidence" value="ECO:0007669"/>
    <property type="project" value="InterPro"/>
</dbReference>
<reference evidence="14 15" key="1">
    <citation type="submission" date="2019-08" db="EMBL/GenBank/DDBJ databases">
        <title>Gluconobacter frateurii HD924 genome.</title>
        <authorList>
            <person name="Liu Y."/>
            <person name="Zhang P."/>
        </authorList>
    </citation>
    <scope>NUCLEOTIDE SEQUENCE [LARGE SCALE GENOMIC DNA]</scope>
    <source>
        <strain evidence="14 15">HD924</strain>
    </source>
</reference>
<dbReference type="EMBL" id="CP043043">
    <property type="protein sequence ID" value="QEH96975.1"/>
    <property type="molecule type" value="Genomic_DNA"/>
</dbReference>
<sequence>MREGNKAGIRRLFLSAAVASGVLFGAQSARAEDQATTISRGAYLATAGDCVACHTKPGGAPFAGGLVIASPMGGIVASNITPDPDTGIGKYTEEEFANALRKGIRRDGAHLYPAMPYTAYSEIADTDIHALYVYFMHGVAPLRQDNPKTELKFPFNIRAMMISWNLLFAGPSAAKGDPQTYSKIERGHYLANALGHCGTCHTPRNFLMGERSSSAYLGGTPLAGWYAPNITPSMNSGIGDWSEDDLVQYLRTGSVPGRAQAAGMMGEAVEHSFSKLTDEDLHAIAAYIRQIPKIEDSQAKQPRDRFGVAVQPIVDLQKPKLDREDDLFPMDGERIYVNNCAACHGLDGAGAADHFTPSLSSNAVVGAPGADNLIMAIVNGVDRTTNGHHVLMPGFGPTSDVQRLSDTDVAKLTNYVSGTFGSGDHHVTAQDVKVAREGGPLPALVKDMPALIGAGVIAVFAAMSGLIWWFRRRTQKQK</sequence>
<feature type="transmembrane region" description="Helical" evidence="11">
    <location>
        <begin position="450"/>
        <end position="470"/>
    </location>
</feature>
<dbReference type="SUPFAM" id="SSF46626">
    <property type="entry name" value="Cytochrome c"/>
    <property type="match status" value="3"/>
</dbReference>
<evidence type="ECO:0000256" key="4">
    <source>
        <dbReference type="ARBA" id="ARBA00022723"/>
    </source>
</evidence>
<keyword evidence="11" id="KW-1133">Transmembrane helix</keyword>
<keyword evidence="5 12" id="KW-0732">Signal</keyword>
<dbReference type="KEGG" id="gti:FXF46_12465"/>
<feature type="binding site" description="covalent" evidence="9">
    <location>
        <position position="200"/>
    </location>
    <ligand>
        <name>heme c</name>
        <dbReference type="ChEBI" id="CHEBI:61717"/>
        <label>2</label>
    </ligand>
</feature>
<keyword evidence="6" id="KW-0677">Repeat</keyword>
<keyword evidence="3 9" id="KW-0349">Heme</keyword>
<dbReference type="PANTHER" id="PTHR35008:SF8">
    <property type="entry name" value="ALCOHOL DEHYDROGENASE CYTOCHROME C SUBUNIT"/>
    <property type="match status" value="1"/>
</dbReference>
<feature type="chain" id="PRO_5042921035" evidence="12">
    <location>
        <begin position="32"/>
        <end position="478"/>
    </location>
</feature>
<evidence type="ECO:0000256" key="5">
    <source>
        <dbReference type="ARBA" id="ARBA00022729"/>
    </source>
</evidence>
<dbReference type="GO" id="GO:0020037">
    <property type="term" value="F:heme binding"/>
    <property type="evidence" value="ECO:0007669"/>
    <property type="project" value="InterPro"/>
</dbReference>
<dbReference type="GO" id="GO:0005886">
    <property type="term" value="C:plasma membrane"/>
    <property type="evidence" value="ECO:0007669"/>
    <property type="project" value="UniProtKB-SubCell"/>
</dbReference>
<dbReference type="InterPro" id="IPR036909">
    <property type="entry name" value="Cyt_c-like_dom_sf"/>
</dbReference>
<evidence type="ECO:0000256" key="11">
    <source>
        <dbReference type="SAM" id="Phobius"/>
    </source>
</evidence>
<dbReference type="GO" id="GO:0005506">
    <property type="term" value="F:iron ion binding"/>
    <property type="evidence" value="ECO:0007669"/>
    <property type="project" value="InterPro"/>
</dbReference>
<dbReference type="GO" id="GO:0016614">
    <property type="term" value="F:oxidoreductase activity, acting on CH-OH group of donors"/>
    <property type="evidence" value="ECO:0007669"/>
    <property type="project" value="InterPro"/>
</dbReference>
<accession>A0AAP9EU77</accession>
<evidence type="ECO:0000256" key="9">
    <source>
        <dbReference type="PIRSR" id="PIRSR000018-50"/>
    </source>
</evidence>
<dbReference type="Pfam" id="PF00034">
    <property type="entry name" value="Cytochrom_C"/>
    <property type="match status" value="2"/>
</dbReference>
<feature type="domain" description="Cytochrome c" evidence="13">
    <location>
        <begin position="36"/>
        <end position="139"/>
    </location>
</feature>
<dbReference type="InterPro" id="IPR009056">
    <property type="entry name" value="Cyt_c-like_dom"/>
</dbReference>
<feature type="signal peptide" evidence="12">
    <location>
        <begin position="1"/>
        <end position="31"/>
    </location>
</feature>
<dbReference type="AlphaFoldDB" id="A0AAP9EU77"/>
<dbReference type="InterPro" id="IPR014353">
    <property type="entry name" value="Membr-bd_ADH_cyt_c"/>
</dbReference>
<feature type="binding site" description="covalent" evidence="9">
    <location>
        <position position="53"/>
    </location>
    <ligand>
        <name>heme c</name>
        <dbReference type="ChEBI" id="CHEBI:61717"/>
        <label>1</label>
    </ligand>
</feature>
<comment type="subcellular location">
    <subcellularLocation>
        <location evidence="1">Cell membrane</location>
    </subcellularLocation>
</comment>
<gene>
    <name evidence="14" type="ORF">FXF46_12465</name>
</gene>
<evidence type="ECO:0000256" key="12">
    <source>
        <dbReference type="SAM" id="SignalP"/>
    </source>
</evidence>
<feature type="binding site" description="covalent" evidence="9">
    <location>
        <position position="343"/>
    </location>
    <ligand>
        <name>heme c</name>
        <dbReference type="ChEBI" id="CHEBI:61717"/>
        <label>3</label>
    </ligand>
</feature>
<evidence type="ECO:0000256" key="7">
    <source>
        <dbReference type="ARBA" id="ARBA00023004"/>
    </source>
</evidence>
<feature type="domain" description="Cytochrome c" evidence="13">
    <location>
        <begin position="327"/>
        <end position="420"/>
    </location>
</feature>
<evidence type="ECO:0000313" key="14">
    <source>
        <dbReference type="EMBL" id="QEH96975.1"/>
    </source>
</evidence>
<evidence type="ECO:0000256" key="2">
    <source>
        <dbReference type="ARBA" id="ARBA00022475"/>
    </source>
</evidence>